<keyword evidence="2" id="KW-1185">Reference proteome</keyword>
<dbReference type="Pfam" id="PF12687">
    <property type="entry name" value="DUF3801"/>
    <property type="match status" value="1"/>
</dbReference>
<dbReference type="RefSeq" id="WP_150310804.1">
    <property type="nucleotide sequence ID" value="NZ_VMSO01000008.1"/>
</dbReference>
<protein>
    <submittedName>
        <fullName evidence="1">PcfB family protein</fullName>
    </submittedName>
</protein>
<comment type="caution">
    <text evidence="1">The sequence shown here is derived from an EMBL/GenBank/DDBJ whole genome shotgun (WGS) entry which is preliminary data.</text>
</comment>
<name>A0A5M9HXZ1_9FIRM</name>
<gene>
    <name evidence="1" type="ORF">FNY66_08125</name>
</gene>
<evidence type="ECO:0000313" key="1">
    <source>
        <dbReference type="EMBL" id="KAA8501557.1"/>
    </source>
</evidence>
<organism evidence="1 2">
    <name type="scientific">Mediterraneibacter catenae</name>
    <dbReference type="NCBI Taxonomy" id="2594882"/>
    <lineage>
        <taxon>Bacteria</taxon>
        <taxon>Bacillati</taxon>
        <taxon>Bacillota</taxon>
        <taxon>Clostridia</taxon>
        <taxon>Lachnospirales</taxon>
        <taxon>Lachnospiraceae</taxon>
        <taxon>Mediterraneibacter</taxon>
    </lineage>
</organism>
<accession>A0A5M9HXZ1</accession>
<dbReference type="EMBL" id="VMSO01000008">
    <property type="protein sequence ID" value="KAA8501557.1"/>
    <property type="molecule type" value="Genomic_DNA"/>
</dbReference>
<reference evidence="1" key="1">
    <citation type="submission" date="2019-07" db="EMBL/GenBank/DDBJ databases">
        <authorList>
            <person name="Wongkuna S."/>
            <person name="Scaria J."/>
        </authorList>
    </citation>
    <scope>NUCLEOTIDE SEQUENCE [LARGE SCALE GENOMIC DNA]</scope>
    <source>
        <strain evidence="1">SW178</strain>
    </source>
</reference>
<sequence>MQEEVENRSVNLAITTTKLTARAICSGIRKYLQHRGKIKTRKAADKAAKRAAPIHGKQTVKQLIRQNQGVSSMDIAKSGIKDFERIARRYGVDFAVTKDKSVQPPRYTVFFKAKDADALTSVYKAYSVKIMKKRSRPSVLAQLQKFKALAAGVPRKVREKIQERGR</sequence>
<evidence type="ECO:0000313" key="2">
    <source>
        <dbReference type="Proteomes" id="UP000322025"/>
    </source>
</evidence>
<dbReference type="InterPro" id="IPR024234">
    <property type="entry name" value="DUF3801"/>
</dbReference>
<dbReference type="OrthoDB" id="9811478at2"/>
<proteinExistence type="predicted"/>
<dbReference type="Proteomes" id="UP000322025">
    <property type="component" value="Unassembled WGS sequence"/>
</dbReference>
<dbReference type="AlphaFoldDB" id="A0A5M9HXZ1"/>